<proteinExistence type="predicted"/>
<dbReference type="AlphaFoldDB" id="A0A832EC65"/>
<evidence type="ECO:0000313" key="1">
    <source>
        <dbReference type="EMBL" id="HFK95856.1"/>
    </source>
</evidence>
<accession>A0A832EC65</accession>
<organism evidence="1">
    <name type="scientific">Desulfacinum infernum</name>
    <dbReference type="NCBI Taxonomy" id="35837"/>
    <lineage>
        <taxon>Bacteria</taxon>
        <taxon>Pseudomonadati</taxon>
        <taxon>Thermodesulfobacteriota</taxon>
        <taxon>Syntrophobacteria</taxon>
        <taxon>Syntrophobacterales</taxon>
        <taxon>Syntrophobacteraceae</taxon>
        <taxon>Desulfacinum</taxon>
    </lineage>
</organism>
<name>A0A832EC65_9BACT</name>
<dbReference type="EMBL" id="DSTK01000005">
    <property type="protein sequence ID" value="HFK95856.1"/>
    <property type="molecule type" value="Genomic_DNA"/>
</dbReference>
<evidence type="ECO:0008006" key="2">
    <source>
        <dbReference type="Google" id="ProtNLM"/>
    </source>
</evidence>
<reference evidence="1" key="1">
    <citation type="journal article" date="2020" name="mSystems">
        <title>Genome- and Community-Level Interaction Insights into Carbon Utilization and Element Cycling Functions of Hydrothermarchaeota in Hydrothermal Sediment.</title>
        <authorList>
            <person name="Zhou Z."/>
            <person name="Liu Y."/>
            <person name="Xu W."/>
            <person name="Pan J."/>
            <person name="Luo Z.H."/>
            <person name="Li M."/>
        </authorList>
    </citation>
    <scope>NUCLEOTIDE SEQUENCE [LARGE SCALE GENOMIC DNA]</scope>
    <source>
        <strain evidence="1">SpSt-456</strain>
    </source>
</reference>
<protein>
    <recommendedName>
        <fullName evidence="2">Cell division protein FtsL</fullName>
    </recommendedName>
</protein>
<gene>
    <name evidence="1" type="ORF">ENS06_00860</name>
</gene>
<sequence>MMRLLAILLGIFGVGLAGLYMWLQSRQVSDSYRIMQLQQEYATWFEVKRRVELEWGRLQAPDRLQAVARGRFQLREARESERWFLEEP</sequence>
<comment type="caution">
    <text evidence="1">The sequence shown here is derived from an EMBL/GenBank/DDBJ whole genome shotgun (WGS) entry which is preliminary data.</text>
</comment>